<dbReference type="SUPFAM" id="SSF89155">
    <property type="entry name" value="TorD-like"/>
    <property type="match status" value="1"/>
</dbReference>
<sequence>MNRESTADDAVPVTDAQVTDWESGLVLLSNCLRQPDDEIRRAIEDGAIREAIDEYFDLPEGLEDSLAVDGRNLTEDYEALFGAFATPFAPPAESPYKPWYGDRAGLMEGPPAADMERRYDALGAEFGESYPADHVALLLEYASLLLEAGDDGTFAAFLSEHLDWIDAFGRMVEEARAEAPFYRSCVDVLVTVVEALRAEWEVADPSEEDIASMVRNAKTNIE</sequence>
<dbReference type="Gene3D" id="1.10.3480.10">
    <property type="entry name" value="TorD-like"/>
    <property type="match status" value="1"/>
</dbReference>
<dbReference type="InterPro" id="IPR020945">
    <property type="entry name" value="DMSO/NO3_reduct_chaperone"/>
</dbReference>
<dbReference type="STRING" id="1604004.HLASA_0055"/>
<dbReference type="Proteomes" id="UP000060390">
    <property type="component" value="Chromosome"/>
</dbReference>
<dbReference type="KEGG" id="hsu:HLASF_0055"/>
<dbReference type="OrthoDB" id="204635at2157"/>
<evidence type="ECO:0000313" key="5">
    <source>
        <dbReference type="Proteomes" id="UP000069906"/>
    </source>
</evidence>
<name>A0A0F7PAC1_9EURY</name>
<proteinExistence type="predicted"/>
<dbReference type="HOGENOM" id="CLU_094463_0_0_2"/>
<dbReference type="InterPro" id="IPR050289">
    <property type="entry name" value="TorD/DmsD_chaperones"/>
</dbReference>
<reference evidence="2 5" key="1">
    <citation type="journal article" date="2015" name="ISME J.">
        <title>Elemental sulfur and acetate can support life of a novel strictly anaerobic haloarchaeon.</title>
        <authorList>
            <person name="Sorokin D.Y."/>
            <person name="Kublanov I.V."/>
            <person name="Gavrilov S.N."/>
            <person name="Rojo D."/>
            <person name="Roman P."/>
            <person name="Golyshin P.N."/>
            <person name="Slepak V.Z."/>
            <person name="Smedile F."/>
            <person name="Ferrer M."/>
            <person name="Messina E."/>
            <person name="La Cono V."/>
            <person name="Yakimov M.M."/>
        </authorList>
    </citation>
    <scope>NUCLEOTIDE SEQUENCE [LARGE SCALE GENOMIC DNA]</scope>
    <source>
        <strain evidence="2 5">HSR2</strain>
    </source>
</reference>
<dbReference type="Pfam" id="PF02613">
    <property type="entry name" value="Nitrate_red_del"/>
    <property type="match status" value="1"/>
</dbReference>
<reference evidence="3 4" key="3">
    <citation type="journal article" date="2016" name="Stand. Genomic Sci.">
        <title>Complete genome sequence of 'Halanaeroarchaeum sulfurireducens' M27-SA2, a sulfur-reducing and acetate-oxidizing haloarchaeon from the deep-sea hypersaline anoxic lake Medee.</title>
        <authorList>
            <person name="Messina E."/>
            <person name="Sorokin D.Y."/>
            <person name="Kublanov I.V."/>
            <person name="Toshchakov S."/>
            <person name="Lopatina A."/>
            <person name="Arcadi E."/>
            <person name="Smedile F."/>
            <person name="La Spada G."/>
            <person name="La Cono V."/>
            <person name="Yakimov M.M."/>
        </authorList>
    </citation>
    <scope>NUCLEOTIDE SEQUENCE [LARGE SCALE GENOMIC DNA]</scope>
    <source>
        <strain evidence="3 4">M27-SA2</strain>
    </source>
</reference>
<dbReference type="PANTHER" id="PTHR34227">
    <property type="entry name" value="CHAPERONE PROTEIN YCDY"/>
    <property type="match status" value="1"/>
</dbReference>
<accession>A0A0F7PAC1</accession>
<dbReference type="EMBL" id="CP011564">
    <property type="protein sequence ID" value="ALG80971.1"/>
    <property type="molecule type" value="Genomic_DNA"/>
</dbReference>
<dbReference type="Proteomes" id="UP000069906">
    <property type="component" value="Chromosome"/>
</dbReference>
<evidence type="ECO:0000313" key="3">
    <source>
        <dbReference type="EMBL" id="ALG80971.1"/>
    </source>
</evidence>
<evidence type="ECO:0000313" key="2">
    <source>
        <dbReference type="EMBL" id="AKH96569.1"/>
    </source>
</evidence>
<reference evidence="4" key="2">
    <citation type="submission" date="2015-05" db="EMBL/GenBank/DDBJ databases">
        <title>Complete genome sequence of Halanaeroarchaeum sulfurireducens type strain M27-SA2, a sulfate-reducer haloarchaeon from marine anoxic lake Medee.</title>
        <authorList>
            <person name="Messina E."/>
            <person name="Kublanov I.V."/>
            <person name="Toshchakov S."/>
            <person name="Arcadi E."/>
            <person name="La Spada G."/>
            <person name="La Cono V."/>
            <person name="Yakimov M.M."/>
        </authorList>
    </citation>
    <scope>NUCLEOTIDE SEQUENCE [LARGE SCALE GENOMIC DNA]</scope>
    <source>
        <strain evidence="4">M27-SA2</strain>
    </source>
</reference>
<dbReference type="InterPro" id="IPR036411">
    <property type="entry name" value="TorD-like_sf"/>
</dbReference>
<dbReference type="EMBL" id="CP008874">
    <property type="protein sequence ID" value="AKH96569.1"/>
    <property type="molecule type" value="Genomic_DNA"/>
</dbReference>
<dbReference type="PANTHER" id="PTHR34227:SF1">
    <property type="entry name" value="DIMETHYL SULFOXIDE REDUCTASE CHAPERONE-RELATED"/>
    <property type="match status" value="1"/>
</dbReference>
<organism evidence="2 5">
    <name type="scientific">Halanaeroarchaeum sulfurireducens</name>
    <dbReference type="NCBI Taxonomy" id="1604004"/>
    <lineage>
        <taxon>Archaea</taxon>
        <taxon>Methanobacteriati</taxon>
        <taxon>Methanobacteriota</taxon>
        <taxon>Stenosarchaea group</taxon>
        <taxon>Halobacteria</taxon>
        <taxon>Halobacteriales</taxon>
        <taxon>Halobacteriaceae</taxon>
        <taxon>Halanaeroarchaeum</taxon>
    </lineage>
</organism>
<dbReference type="GeneID" id="26009429"/>
<evidence type="ECO:0000313" key="4">
    <source>
        <dbReference type="Proteomes" id="UP000060390"/>
    </source>
</evidence>
<dbReference type="RefSeq" id="WP_050047421.1">
    <property type="nucleotide sequence ID" value="NZ_CP008874.1"/>
</dbReference>
<gene>
    <name evidence="3" type="ORF">HLASA_0055</name>
    <name evidence="2" type="ORF">HLASF_0055</name>
</gene>
<dbReference type="KEGG" id="hsf:HLASA_0055"/>
<keyword evidence="5" id="KW-1185">Reference proteome</keyword>
<keyword evidence="1" id="KW-0143">Chaperone</keyword>
<evidence type="ECO:0000256" key="1">
    <source>
        <dbReference type="ARBA" id="ARBA00023186"/>
    </source>
</evidence>
<protein>
    <submittedName>
        <fullName evidence="2">Anaerobic dehydrogenase subunit</fullName>
    </submittedName>
</protein>
<dbReference type="AlphaFoldDB" id="A0A0F7PAC1"/>